<dbReference type="OrthoDB" id="1467655at2"/>
<organism evidence="3 4">
    <name type="scientific">Arcticibacter pallidicorallinus</name>
    <dbReference type="NCBI Taxonomy" id="1259464"/>
    <lineage>
        <taxon>Bacteria</taxon>
        <taxon>Pseudomonadati</taxon>
        <taxon>Bacteroidota</taxon>
        <taxon>Sphingobacteriia</taxon>
        <taxon>Sphingobacteriales</taxon>
        <taxon>Sphingobacteriaceae</taxon>
        <taxon>Arcticibacter</taxon>
    </lineage>
</organism>
<dbReference type="CDD" id="cd16936">
    <property type="entry name" value="HATPase_RsbW-like"/>
    <property type="match status" value="1"/>
</dbReference>
<dbReference type="Pfam" id="PF13581">
    <property type="entry name" value="HATPase_c_2"/>
    <property type="match status" value="1"/>
</dbReference>
<dbReference type="SUPFAM" id="SSF55874">
    <property type="entry name" value="ATPase domain of HSP90 chaperone/DNA topoisomerase II/histidine kinase"/>
    <property type="match status" value="1"/>
</dbReference>
<dbReference type="GO" id="GO:0004674">
    <property type="term" value="F:protein serine/threonine kinase activity"/>
    <property type="evidence" value="ECO:0007669"/>
    <property type="project" value="UniProtKB-KW"/>
</dbReference>
<keyword evidence="1" id="KW-0723">Serine/threonine-protein kinase</keyword>
<evidence type="ECO:0000313" key="3">
    <source>
        <dbReference type="EMBL" id="PRY53858.1"/>
    </source>
</evidence>
<keyword evidence="3" id="KW-0808">Transferase</keyword>
<comment type="caution">
    <text evidence="3">The sequence shown here is derived from an EMBL/GenBank/DDBJ whole genome shotgun (WGS) entry which is preliminary data.</text>
</comment>
<reference evidence="3 4" key="1">
    <citation type="submission" date="2018-03" db="EMBL/GenBank/DDBJ databases">
        <title>Genomic Encyclopedia of Type Strains, Phase III (KMG-III): the genomes of soil and plant-associated and newly described type strains.</title>
        <authorList>
            <person name="Whitman W."/>
        </authorList>
    </citation>
    <scope>NUCLEOTIDE SEQUENCE [LARGE SCALE GENOMIC DNA]</scope>
    <source>
        <strain evidence="3 4">CGMCC 1.9313</strain>
    </source>
</reference>
<sequence>MTTNRVDNSDNSVLYTLQLPSKLESITTLENFIDTLHEQNSIPENVYANMLTCLNEVVINSIIHGNKQDETKKVYINLEIIGKRDFQFTIADEGEGFDYNNLPDPTAPDNLENLSGRGIFIVKHLADQCIFNMTGNQIELHFKI</sequence>
<evidence type="ECO:0000256" key="1">
    <source>
        <dbReference type="ARBA" id="ARBA00022527"/>
    </source>
</evidence>
<protein>
    <submittedName>
        <fullName evidence="3">Serine/threonine-protein kinase RsbW</fullName>
    </submittedName>
</protein>
<dbReference type="RefSeq" id="WP_106292438.1">
    <property type="nucleotide sequence ID" value="NZ_PVTH01000003.1"/>
</dbReference>
<feature type="domain" description="Histidine kinase/HSP90-like ATPase" evidence="2">
    <location>
        <begin position="19"/>
        <end position="140"/>
    </location>
</feature>
<evidence type="ECO:0000313" key="4">
    <source>
        <dbReference type="Proteomes" id="UP000238034"/>
    </source>
</evidence>
<name>A0A2T0U7M0_9SPHI</name>
<keyword evidence="4" id="KW-1185">Reference proteome</keyword>
<dbReference type="InterPro" id="IPR036890">
    <property type="entry name" value="HATPase_C_sf"/>
</dbReference>
<dbReference type="Proteomes" id="UP000238034">
    <property type="component" value="Unassembled WGS sequence"/>
</dbReference>
<evidence type="ECO:0000259" key="2">
    <source>
        <dbReference type="Pfam" id="PF13581"/>
    </source>
</evidence>
<dbReference type="AlphaFoldDB" id="A0A2T0U7M0"/>
<dbReference type="InterPro" id="IPR003594">
    <property type="entry name" value="HATPase_dom"/>
</dbReference>
<dbReference type="PANTHER" id="PTHR35526">
    <property type="entry name" value="ANTI-SIGMA-F FACTOR RSBW-RELATED"/>
    <property type="match status" value="1"/>
</dbReference>
<dbReference type="PANTHER" id="PTHR35526:SF3">
    <property type="entry name" value="ANTI-SIGMA-F FACTOR RSBW"/>
    <property type="match status" value="1"/>
</dbReference>
<dbReference type="EMBL" id="PVTH01000003">
    <property type="protein sequence ID" value="PRY53858.1"/>
    <property type="molecule type" value="Genomic_DNA"/>
</dbReference>
<dbReference type="InterPro" id="IPR050267">
    <property type="entry name" value="Anti-sigma-factor_SerPK"/>
</dbReference>
<dbReference type="Gene3D" id="3.30.565.10">
    <property type="entry name" value="Histidine kinase-like ATPase, C-terminal domain"/>
    <property type="match status" value="1"/>
</dbReference>
<keyword evidence="3" id="KW-0418">Kinase</keyword>
<proteinExistence type="predicted"/>
<gene>
    <name evidence="3" type="ORF">B0I27_103331</name>
</gene>
<accession>A0A2T0U7M0</accession>